<dbReference type="SUPFAM" id="SSF46894">
    <property type="entry name" value="C-terminal effector domain of the bipartite response regulators"/>
    <property type="match status" value="1"/>
</dbReference>
<dbReference type="PANTHER" id="PTHR34293:SF1">
    <property type="entry name" value="HTH-TYPE TRANSCRIPTIONAL REGULATOR TRMBL2"/>
    <property type="match status" value="1"/>
</dbReference>
<evidence type="ECO:0000313" key="3">
    <source>
        <dbReference type="EMBL" id="MEV4922765.1"/>
    </source>
</evidence>
<dbReference type="Proteomes" id="UP001552479">
    <property type="component" value="Unassembled WGS sequence"/>
</dbReference>
<dbReference type="EMBL" id="JBFASG010000005">
    <property type="protein sequence ID" value="MEV4922765.1"/>
    <property type="molecule type" value="Genomic_DNA"/>
</dbReference>
<evidence type="ECO:0000313" key="4">
    <source>
        <dbReference type="Proteomes" id="UP001552479"/>
    </source>
</evidence>
<dbReference type="RefSeq" id="WP_366087234.1">
    <property type="nucleotide sequence ID" value="NZ_JBFASG010000005.1"/>
</dbReference>
<comment type="caution">
    <text evidence="3">The sequence shown here is derived from an EMBL/GenBank/DDBJ whole genome shotgun (WGS) entry which is preliminary data.</text>
</comment>
<feature type="domain" description="HTH luxR-type" evidence="2">
    <location>
        <begin position="259"/>
        <end position="317"/>
    </location>
</feature>
<dbReference type="InterPro" id="IPR036388">
    <property type="entry name" value="WH-like_DNA-bd_sf"/>
</dbReference>
<proteinExistence type="predicted"/>
<gene>
    <name evidence="3" type="ORF">AB0L03_07900</name>
</gene>
<evidence type="ECO:0000259" key="2">
    <source>
        <dbReference type="SMART" id="SM00421"/>
    </source>
</evidence>
<protein>
    <submittedName>
        <fullName evidence="3">Helix-turn-helix transcriptional regulator</fullName>
    </submittedName>
</protein>
<keyword evidence="4" id="KW-1185">Reference proteome</keyword>
<evidence type="ECO:0000256" key="1">
    <source>
        <dbReference type="SAM" id="MobiDB-lite"/>
    </source>
</evidence>
<dbReference type="InterPro" id="IPR016032">
    <property type="entry name" value="Sig_transdc_resp-reg_C-effctor"/>
</dbReference>
<dbReference type="InterPro" id="IPR000792">
    <property type="entry name" value="Tscrpt_reg_LuxR_C"/>
</dbReference>
<dbReference type="Gene3D" id="1.10.10.10">
    <property type="entry name" value="Winged helix-like DNA-binding domain superfamily/Winged helix DNA-binding domain"/>
    <property type="match status" value="1"/>
</dbReference>
<dbReference type="PANTHER" id="PTHR34293">
    <property type="entry name" value="HTH-TYPE TRANSCRIPTIONAL REGULATOR TRMBL2"/>
    <property type="match status" value="1"/>
</dbReference>
<dbReference type="Pfam" id="PF00196">
    <property type="entry name" value="GerE"/>
    <property type="match status" value="1"/>
</dbReference>
<organism evidence="3 4">
    <name type="scientific">Streptomyces roseoverticillatus</name>
    <dbReference type="NCBI Taxonomy" id="66429"/>
    <lineage>
        <taxon>Bacteria</taxon>
        <taxon>Bacillati</taxon>
        <taxon>Actinomycetota</taxon>
        <taxon>Actinomycetes</taxon>
        <taxon>Kitasatosporales</taxon>
        <taxon>Streptomycetaceae</taxon>
        <taxon>Streptomyces</taxon>
    </lineage>
</organism>
<sequence length="349" mass="38324">MRLSREALDVFAFAADRTVFGVGDLAATGLGADDAERAVKELVELRLLCHAEGAPDRFAVVPPRVAANRLLHPMERRIQHQQEEIERFRWMFDALLPAYESSRAGSSAAAPVELVTDLRLVQEVIEELTLTCREEVLTAQPGGGRCPESLQAARERDRRMLARGVAMRTLYQHPARYHQPTIDHVQHVTSLGAEVRTQSEGFCRMLIFDQHTALLGVPDDPLAALLVREPHLIHSMRVFYDCAWRGASPFPLAFDAAAAVRISGEIQEAIVAMLSEGLEDKSIARRLGMSVRSCQRHVAEVMKALGAKSRFQAGFLIGQSRGDTADEASPGSECRVLASAGPSGARRRG</sequence>
<accession>A0ABV3IQH8</accession>
<feature type="region of interest" description="Disordered" evidence="1">
    <location>
        <begin position="322"/>
        <end position="349"/>
    </location>
</feature>
<dbReference type="SMART" id="SM00421">
    <property type="entry name" value="HTH_LUXR"/>
    <property type="match status" value="1"/>
</dbReference>
<name>A0ABV3IQH8_9ACTN</name>
<dbReference type="InterPro" id="IPR051797">
    <property type="entry name" value="TrmB-like"/>
</dbReference>
<reference evidence="3 4" key="1">
    <citation type="submission" date="2024-06" db="EMBL/GenBank/DDBJ databases">
        <title>The Natural Products Discovery Center: Release of the First 8490 Sequenced Strains for Exploring Actinobacteria Biosynthetic Diversity.</title>
        <authorList>
            <person name="Kalkreuter E."/>
            <person name="Kautsar S.A."/>
            <person name="Yang D."/>
            <person name="Bader C.D."/>
            <person name="Teijaro C.N."/>
            <person name="Fluegel L."/>
            <person name="Davis C.M."/>
            <person name="Simpson J.R."/>
            <person name="Lauterbach L."/>
            <person name="Steele A.D."/>
            <person name="Gui C."/>
            <person name="Meng S."/>
            <person name="Li G."/>
            <person name="Viehrig K."/>
            <person name="Ye F."/>
            <person name="Su P."/>
            <person name="Kiefer A.F."/>
            <person name="Nichols A."/>
            <person name="Cepeda A.J."/>
            <person name="Yan W."/>
            <person name="Fan B."/>
            <person name="Jiang Y."/>
            <person name="Adhikari A."/>
            <person name="Zheng C.-J."/>
            <person name="Schuster L."/>
            <person name="Cowan T.M."/>
            <person name="Smanski M.J."/>
            <person name="Chevrette M.G."/>
            <person name="De Carvalho L.P.S."/>
            <person name="Shen B."/>
        </authorList>
    </citation>
    <scope>NUCLEOTIDE SEQUENCE [LARGE SCALE GENOMIC DNA]</scope>
    <source>
        <strain evidence="3 4">NPDC053791</strain>
    </source>
</reference>